<sequence>MRFQSIIRLTGKTACGIPVPEEVVTGLGSSRRPAVQITINGYTYRSTVAHMGGEYLVGVSAENREAAGVKAGDDVEVQLENDTEPRVLTVPPDLAGALDRDARARAFFEGLSYSLKQRFVLPIEGAKTAETRQRRIAKAVGALREGRI</sequence>
<name>A0A934N7P9_9BACT</name>
<dbReference type="Pfam" id="PF13376">
    <property type="entry name" value="OmdA"/>
    <property type="match status" value="1"/>
</dbReference>
<dbReference type="Gene3D" id="2.40.30.100">
    <property type="entry name" value="AF2212/PG0164-like"/>
    <property type="match status" value="1"/>
</dbReference>
<reference evidence="1 2" key="1">
    <citation type="submission" date="2020-10" db="EMBL/GenBank/DDBJ databases">
        <title>Ca. Dormibacterota MAGs.</title>
        <authorList>
            <person name="Montgomery K."/>
        </authorList>
    </citation>
    <scope>NUCLEOTIDE SEQUENCE [LARGE SCALE GENOMIC DNA]</scope>
    <source>
        <strain evidence="1">SC8811_S16_3</strain>
    </source>
</reference>
<dbReference type="EMBL" id="JAEKNQ010000044">
    <property type="protein sequence ID" value="MBJ7603905.1"/>
    <property type="molecule type" value="Genomic_DNA"/>
</dbReference>
<dbReference type="Proteomes" id="UP000620075">
    <property type="component" value="Unassembled WGS sequence"/>
</dbReference>
<protein>
    <submittedName>
        <fullName evidence="1">DUF1905 domain-containing protein</fullName>
    </submittedName>
</protein>
<dbReference type="Pfam" id="PF08922">
    <property type="entry name" value="DUF1905"/>
    <property type="match status" value="1"/>
</dbReference>
<dbReference type="AlphaFoldDB" id="A0A934N7P9"/>
<evidence type="ECO:0000313" key="1">
    <source>
        <dbReference type="EMBL" id="MBJ7603905.1"/>
    </source>
</evidence>
<organism evidence="1 2">
    <name type="scientific">Candidatus Dormiibacter inghamiae</name>
    <dbReference type="NCBI Taxonomy" id="3127013"/>
    <lineage>
        <taxon>Bacteria</taxon>
        <taxon>Bacillati</taxon>
        <taxon>Candidatus Dormiibacterota</taxon>
        <taxon>Candidatus Dormibacteria</taxon>
        <taxon>Candidatus Dormibacterales</taxon>
        <taxon>Candidatus Dormibacteraceae</taxon>
        <taxon>Candidatus Dormiibacter</taxon>
    </lineage>
</organism>
<proteinExistence type="predicted"/>
<dbReference type="RefSeq" id="WP_338180670.1">
    <property type="nucleotide sequence ID" value="NZ_JAEKNQ010000044.1"/>
</dbReference>
<dbReference type="InterPro" id="IPR037079">
    <property type="entry name" value="AF2212/PG0164-like_sf"/>
</dbReference>
<accession>A0A934N7P9</accession>
<gene>
    <name evidence="1" type="ORF">JF888_12035</name>
</gene>
<dbReference type="InterPro" id="IPR015018">
    <property type="entry name" value="DUF1905"/>
</dbReference>
<dbReference type="SUPFAM" id="SSF141694">
    <property type="entry name" value="AF2212/PG0164-like"/>
    <property type="match status" value="1"/>
</dbReference>
<comment type="caution">
    <text evidence="1">The sequence shown here is derived from an EMBL/GenBank/DDBJ whole genome shotgun (WGS) entry which is preliminary data.</text>
</comment>
<evidence type="ECO:0000313" key="2">
    <source>
        <dbReference type="Proteomes" id="UP000620075"/>
    </source>
</evidence>